<dbReference type="EMBL" id="FOAF01000001">
    <property type="protein sequence ID" value="SEK85938.1"/>
    <property type="molecule type" value="Genomic_DNA"/>
</dbReference>
<dbReference type="STRING" id="407022.SAMN05661044_01346"/>
<accession>A0A1H7KGL7</accession>
<gene>
    <name evidence="1" type="ORF">SAMN05661044_01346</name>
</gene>
<sequence length="47" mass="5272">MLILVTSCLFACNSARYLLEDKEKATLVKTNAGNKQVKEFGIRILNN</sequence>
<evidence type="ECO:0000313" key="1">
    <source>
        <dbReference type="EMBL" id="SEK85938.1"/>
    </source>
</evidence>
<protein>
    <submittedName>
        <fullName evidence="1">Uncharacterized protein</fullName>
    </submittedName>
</protein>
<keyword evidence="2" id="KW-1185">Reference proteome</keyword>
<name>A0A1H7KGL7_OLID1</name>
<dbReference type="AlphaFoldDB" id="A0A1H7KGL7"/>
<evidence type="ECO:0000313" key="2">
    <source>
        <dbReference type="Proteomes" id="UP000199421"/>
    </source>
</evidence>
<reference evidence="2" key="1">
    <citation type="submission" date="2016-10" db="EMBL/GenBank/DDBJ databases">
        <authorList>
            <person name="Varghese N."/>
            <person name="Submissions S."/>
        </authorList>
    </citation>
    <scope>NUCLEOTIDE SEQUENCE [LARGE SCALE GENOMIC DNA]</scope>
    <source>
        <strain evidence="2">DSM 18733</strain>
    </source>
</reference>
<proteinExistence type="predicted"/>
<organism evidence="1 2">
    <name type="scientific">Olivibacter domesticus</name>
    <name type="common">Pseudosphingobacterium domesticum</name>
    <dbReference type="NCBI Taxonomy" id="407022"/>
    <lineage>
        <taxon>Bacteria</taxon>
        <taxon>Pseudomonadati</taxon>
        <taxon>Bacteroidota</taxon>
        <taxon>Sphingobacteriia</taxon>
        <taxon>Sphingobacteriales</taxon>
        <taxon>Sphingobacteriaceae</taxon>
        <taxon>Olivibacter</taxon>
    </lineage>
</organism>
<dbReference type="Proteomes" id="UP000199421">
    <property type="component" value="Unassembled WGS sequence"/>
</dbReference>